<name>A0A2Z6ME58_TRISU</name>
<dbReference type="Proteomes" id="UP000242715">
    <property type="component" value="Unassembled WGS sequence"/>
</dbReference>
<dbReference type="AlphaFoldDB" id="A0A2Z6ME58"/>
<accession>A0A2Z6ME58</accession>
<protein>
    <submittedName>
        <fullName evidence="2">Uncharacterized protein</fullName>
    </submittedName>
</protein>
<evidence type="ECO:0000256" key="1">
    <source>
        <dbReference type="SAM" id="SignalP"/>
    </source>
</evidence>
<proteinExistence type="predicted"/>
<organism evidence="2 3">
    <name type="scientific">Trifolium subterraneum</name>
    <name type="common">Subterranean clover</name>
    <dbReference type="NCBI Taxonomy" id="3900"/>
    <lineage>
        <taxon>Eukaryota</taxon>
        <taxon>Viridiplantae</taxon>
        <taxon>Streptophyta</taxon>
        <taxon>Embryophyta</taxon>
        <taxon>Tracheophyta</taxon>
        <taxon>Spermatophyta</taxon>
        <taxon>Magnoliopsida</taxon>
        <taxon>eudicotyledons</taxon>
        <taxon>Gunneridae</taxon>
        <taxon>Pentapetalae</taxon>
        <taxon>rosids</taxon>
        <taxon>fabids</taxon>
        <taxon>Fabales</taxon>
        <taxon>Fabaceae</taxon>
        <taxon>Papilionoideae</taxon>
        <taxon>50 kb inversion clade</taxon>
        <taxon>NPAAA clade</taxon>
        <taxon>Hologalegina</taxon>
        <taxon>IRL clade</taxon>
        <taxon>Trifolieae</taxon>
        <taxon>Trifolium</taxon>
    </lineage>
</organism>
<feature type="signal peptide" evidence="1">
    <location>
        <begin position="1"/>
        <end position="19"/>
    </location>
</feature>
<evidence type="ECO:0000313" key="3">
    <source>
        <dbReference type="Proteomes" id="UP000242715"/>
    </source>
</evidence>
<feature type="chain" id="PRO_5016391575" evidence="1">
    <location>
        <begin position="20"/>
        <end position="73"/>
    </location>
</feature>
<evidence type="ECO:0000313" key="2">
    <source>
        <dbReference type="EMBL" id="GAU13171.1"/>
    </source>
</evidence>
<keyword evidence="1" id="KW-0732">Signal</keyword>
<dbReference type="EMBL" id="DF973131">
    <property type="protein sequence ID" value="GAU13171.1"/>
    <property type="molecule type" value="Genomic_DNA"/>
</dbReference>
<gene>
    <name evidence="2" type="ORF">TSUD_179140</name>
</gene>
<reference evidence="3" key="1">
    <citation type="journal article" date="2017" name="Front. Plant Sci.">
        <title>Climate Clever Clovers: New Paradigm to Reduce the Environmental Footprint of Ruminants by Breeding Low Methanogenic Forages Utilizing Haplotype Variation.</title>
        <authorList>
            <person name="Kaur P."/>
            <person name="Appels R."/>
            <person name="Bayer P.E."/>
            <person name="Keeble-Gagnere G."/>
            <person name="Wang J."/>
            <person name="Hirakawa H."/>
            <person name="Shirasawa K."/>
            <person name="Vercoe P."/>
            <person name="Stefanova K."/>
            <person name="Durmic Z."/>
            <person name="Nichols P."/>
            <person name="Revell C."/>
            <person name="Isobe S.N."/>
            <person name="Edwards D."/>
            <person name="Erskine W."/>
        </authorList>
    </citation>
    <scope>NUCLEOTIDE SEQUENCE [LARGE SCALE GENOMIC DNA]</scope>
    <source>
        <strain evidence="3">cv. Daliak</strain>
    </source>
</reference>
<sequence length="73" mass="8555">MEVLHIMTTIIMLVEEVNATMPQYLPIVITFMEQISLPNTSLPPILHGYQYKRRMYEKMSPTYTSTAQNYKVD</sequence>
<keyword evidence="3" id="KW-1185">Reference proteome</keyword>